<evidence type="ECO:0000259" key="1">
    <source>
        <dbReference type="Pfam" id="PF13577"/>
    </source>
</evidence>
<gene>
    <name evidence="2" type="ORF">FNL38_102319</name>
</gene>
<dbReference type="InterPro" id="IPR032710">
    <property type="entry name" value="NTF2-like_dom_sf"/>
</dbReference>
<evidence type="ECO:0000313" key="2">
    <source>
        <dbReference type="EMBL" id="TYQ06186.1"/>
    </source>
</evidence>
<sequence>MDLEAIVHIQRLKYRYARSLDTKSWVEFADTLTVDATAIYGEQLSFDSRDSFVSFLENTLGSHVITEHQCGQPEIDVDGDTATGVWCLADTVVVPEDGMLMRGSAFYHDRYALCSDGKWRISHTSYERTWESVMSLSDMPSFRLTSNKWAMLQPNSYGNSIPAVSAG</sequence>
<accession>A0A652YTH1</accession>
<comment type="caution">
    <text evidence="2">The sequence shown here is derived from an EMBL/GenBank/DDBJ whole genome shotgun (WGS) entry which is preliminary data.</text>
</comment>
<protein>
    <submittedName>
        <fullName evidence="2">SnoaL-like protein</fullName>
    </submittedName>
</protein>
<organism evidence="2">
    <name type="scientific">Nocardia globerula</name>
    <dbReference type="NCBI Taxonomy" id="1818"/>
    <lineage>
        <taxon>Bacteria</taxon>
        <taxon>Bacillati</taxon>
        <taxon>Actinomycetota</taxon>
        <taxon>Actinomycetes</taxon>
        <taxon>Mycobacteriales</taxon>
        <taxon>Nocardiaceae</taxon>
        <taxon>Nocardia</taxon>
    </lineage>
</organism>
<name>A0A652YTH1_NOCGL</name>
<reference evidence="2" key="1">
    <citation type="submission" date="2019-07" db="EMBL/GenBank/DDBJ databases">
        <title>Genomic Encyclopedia of Type Strains, Phase IV (KMG-IV): sequencing the most valuable type-strain genomes for metagenomic binning, comparative biology and taxonomic classification.</title>
        <authorList>
            <person name="Goeker M."/>
        </authorList>
    </citation>
    <scope>NUCLEOTIDE SEQUENCE</scope>
    <source>
        <strain evidence="2">DSM 44596</strain>
    </source>
</reference>
<dbReference type="SUPFAM" id="SSF54427">
    <property type="entry name" value="NTF2-like"/>
    <property type="match status" value="1"/>
</dbReference>
<dbReference type="AlphaFoldDB" id="A0A652YTH1"/>
<dbReference type="Pfam" id="PF13577">
    <property type="entry name" value="SnoaL_4"/>
    <property type="match status" value="1"/>
</dbReference>
<proteinExistence type="predicted"/>
<dbReference type="EMBL" id="VNIQ01000002">
    <property type="protein sequence ID" value="TYQ06186.1"/>
    <property type="molecule type" value="Genomic_DNA"/>
</dbReference>
<dbReference type="InterPro" id="IPR037401">
    <property type="entry name" value="SnoaL-like"/>
</dbReference>
<dbReference type="Gene3D" id="3.10.450.50">
    <property type="match status" value="1"/>
</dbReference>
<feature type="domain" description="SnoaL-like" evidence="1">
    <location>
        <begin position="2"/>
        <end position="124"/>
    </location>
</feature>